<dbReference type="PANTHER" id="PTHR42760">
    <property type="entry name" value="SHORT-CHAIN DEHYDROGENASES/REDUCTASES FAMILY MEMBER"/>
    <property type="match status" value="1"/>
</dbReference>
<dbReference type="InterPro" id="IPR036291">
    <property type="entry name" value="NAD(P)-bd_dom_sf"/>
</dbReference>
<protein>
    <recommendedName>
        <fullName evidence="3">3-ketoacyl-ACP reductase</fullName>
    </recommendedName>
</protein>
<dbReference type="EMBL" id="BARU01017630">
    <property type="protein sequence ID" value="GAH61467.1"/>
    <property type="molecule type" value="Genomic_DNA"/>
</dbReference>
<reference evidence="2" key="1">
    <citation type="journal article" date="2014" name="Front. Microbiol.">
        <title>High frequency of phylogenetically diverse reductive dehalogenase-homologous genes in deep subseafloor sedimentary metagenomes.</title>
        <authorList>
            <person name="Kawai M."/>
            <person name="Futagami T."/>
            <person name="Toyoda A."/>
            <person name="Takaki Y."/>
            <person name="Nishi S."/>
            <person name="Hori S."/>
            <person name="Arai W."/>
            <person name="Tsubouchi T."/>
            <person name="Morono Y."/>
            <person name="Uchiyama I."/>
            <person name="Ito T."/>
            <person name="Fujiyama A."/>
            <person name="Inagaki F."/>
            <person name="Takami H."/>
        </authorList>
    </citation>
    <scope>NUCLEOTIDE SEQUENCE</scope>
    <source>
        <strain evidence="2">Expedition CK06-06</strain>
    </source>
</reference>
<sequence>MIKQKVAVVTGAARGIGYSIALQLARDGCAIAIFDISEPEKVEENIKELKKECQPVLYFQGDLAQSKDHDNFCKQVMKEYGRIDFLINNAGVAPRVRMDILETTEESFDFVLDINLKGTFFLTQAVANIMVQQVKENSDFKPKIINIASISSYTSSSNRGEYCISKAAISMITKLFADRLSELNIYVYEIRPGIIYTDMTKTVKDKYDKLISNGITPIKRWGYPEDVAKAVSV</sequence>
<evidence type="ECO:0000256" key="1">
    <source>
        <dbReference type="ARBA" id="ARBA00006484"/>
    </source>
</evidence>
<dbReference type="GO" id="GO:0016616">
    <property type="term" value="F:oxidoreductase activity, acting on the CH-OH group of donors, NAD or NADP as acceptor"/>
    <property type="evidence" value="ECO:0007669"/>
    <property type="project" value="TreeGrafter"/>
</dbReference>
<dbReference type="InterPro" id="IPR002347">
    <property type="entry name" value="SDR_fam"/>
</dbReference>
<gene>
    <name evidence="2" type="ORF">S03H2_29227</name>
</gene>
<dbReference type="PRINTS" id="PR00080">
    <property type="entry name" value="SDRFAMILY"/>
</dbReference>
<dbReference type="PROSITE" id="PS00061">
    <property type="entry name" value="ADH_SHORT"/>
    <property type="match status" value="1"/>
</dbReference>
<proteinExistence type="inferred from homology"/>
<evidence type="ECO:0008006" key="3">
    <source>
        <dbReference type="Google" id="ProtNLM"/>
    </source>
</evidence>
<dbReference type="FunFam" id="3.40.50.720:FF:000084">
    <property type="entry name" value="Short-chain dehydrogenase reductase"/>
    <property type="match status" value="1"/>
</dbReference>
<comment type="similarity">
    <text evidence="1">Belongs to the short-chain dehydrogenases/reductases (SDR) family.</text>
</comment>
<dbReference type="Gene3D" id="3.40.50.720">
    <property type="entry name" value="NAD(P)-binding Rossmann-like Domain"/>
    <property type="match status" value="1"/>
</dbReference>
<dbReference type="Pfam" id="PF00106">
    <property type="entry name" value="adh_short"/>
    <property type="match status" value="1"/>
</dbReference>
<dbReference type="InterPro" id="IPR020904">
    <property type="entry name" value="Sc_DH/Rdtase_CS"/>
</dbReference>
<dbReference type="PRINTS" id="PR00081">
    <property type="entry name" value="GDHRDH"/>
</dbReference>
<accession>X1GWF7</accession>
<dbReference type="SUPFAM" id="SSF51735">
    <property type="entry name" value="NAD(P)-binding Rossmann-fold domains"/>
    <property type="match status" value="1"/>
</dbReference>
<organism evidence="2">
    <name type="scientific">marine sediment metagenome</name>
    <dbReference type="NCBI Taxonomy" id="412755"/>
    <lineage>
        <taxon>unclassified sequences</taxon>
        <taxon>metagenomes</taxon>
        <taxon>ecological metagenomes</taxon>
    </lineage>
</organism>
<feature type="non-terminal residue" evidence="2">
    <location>
        <position position="233"/>
    </location>
</feature>
<comment type="caution">
    <text evidence="2">The sequence shown here is derived from an EMBL/GenBank/DDBJ whole genome shotgun (WGS) entry which is preliminary data.</text>
</comment>
<dbReference type="AlphaFoldDB" id="X1GWF7"/>
<dbReference type="NCBIfam" id="NF009386">
    <property type="entry name" value="PRK12745.1"/>
    <property type="match status" value="1"/>
</dbReference>
<evidence type="ECO:0000313" key="2">
    <source>
        <dbReference type="EMBL" id="GAH61467.1"/>
    </source>
</evidence>
<name>X1GWF7_9ZZZZ</name>